<keyword evidence="3 5" id="KW-0819">tRNA processing</keyword>
<dbReference type="EC" id="5.4.99.25" evidence="5"/>
<reference evidence="8" key="1">
    <citation type="journal article" date="2014" name="Genome Announc.">
        <title>Complete Genome Sequence of Campylobacter iguaniorum Strain 1485ET, Isolated from a Bearded Dragon (Pogona vitticeps).</title>
        <authorList>
            <person name="Gilbert M.J."/>
            <person name="Miller W.G."/>
            <person name="Yee E."/>
            <person name="Kik M."/>
            <person name="Wagenaar J.A."/>
            <person name="Duim B."/>
        </authorList>
    </citation>
    <scope>NUCLEOTIDE SEQUENCE [LARGE SCALE GENOMIC DNA]</scope>
    <source>
        <strain evidence="8">1485E</strain>
    </source>
</reference>
<evidence type="ECO:0000256" key="2">
    <source>
        <dbReference type="ARBA" id="ARBA00005642"/>
    </source>
</evidence>
<dbReference type="GO" id="GO:0003723">
    <property type="term" value="F:RNA binding"/>
    <property type="evidence" value="ECO:0007669"/>
    <property type="project" value="InterPro"/>
</dbReference>
<comment type="function">
    <text evidence="5">Responsible for synthesis of pseudouridine from uracil-55 in the psi GC loop of transfer RNAs.</text>
</comment>
<dbReference type="HAMAP" id="MF_01080">
    <property type="entry name" value="TruB_bact"/>
    <property type="match status" value="1"/>
</dbReference>
<dbReference type="GO" id="GO:1990481">
    <property type="term" value="P:mRNA pseudouridine synthesis"/>
    <property type="evidence" value="ECO:0007669"/>
    <property type="project" value="TreeGrafter"/>
</dbReference>
<dbReference type="KEGG" id="caj:CIG1485E_0767"/>
<evidence type="ECO:0000256" key="1">
    <source>
        <dbReference type="ARBA" id="ARBA00000385"/>
    </source>
</evidence>
<comment type="similarity">
    <text evidence="2 5">Belongs to the pseudouridine synthase TruB family. Type 1 subfamily.</text>
</comment>
<feature type="active site" description="Nucleophile" evidence="5">
    <location>
        <position position="42"/>
    </location>
</feature>
<evidence type="ECO:0000256" key="5">
    <source>
        <dbReference type="HAMAP-Rule" id="MF_01080"/>
    </source>
</evidence>
<dbReference type="GO" id="GO:0160148">
    <property type="term" value="F:tRNA pseudouridine(55) synthase activity"/>
    <property type="evidence" value="ECO:0007669"/>
    <property type="project" value="UniProtKB-EC"/>
</dbReference>
<dbReference type="HOGENOM" id="CLU_032087_2_0_7"/>
<dbReference type="InterPro" id="IPR020103">
    <property type="entry name" value="PsdUridine_synth_cat_dom_sf"/>
</dbReference>
<dbReference type="InterPro" id="IPR014780">
    <property type="entry name" value="tRNA_psdUridine_synth_TruB"/>
</dbReference>
<name>A0A076FAV0_9BACT</name>
<dbReference type="NCBIfam" id="TIGR00431">
    <property type="entry name" value="TruB"/>
    <property type="match status" value="1"/>
</dbReference>
<dbReference type="PANTHER" id="PTHR13767">
    <property type="entry name" value="TRNA-PSEUDOURIDINE SYNTHASE"/>
    <property type="match status" value="1"/>
</dbReference>
<comment type="catalytic activity">
    <reaction evidence="1 5">
        <text>uridine(55) in tRNA = pseudouridine(55) in tRNA</text>
        <dbReference type="Rhea" id="RHEA:42532"/>
        <dbReference type="Rhea" id="RHEA-COMP:10101"/>
        <dbReference type="Rhea" id="RHEA-COMP:10102"/>
        <dbReference type="ChEBI" id="CHEBI:65314"/>
        <dbReference type="ChEBI" id="CHEBI:65315"/>
        <dbReference type="EC" id="5.4.99.25"/>
    </reaction>
</comment>
<feature type="domain" description="Pseudouridine synthase II N-terminal" evidence="6">
    <location>
        <begin position="27"/>
        <end position="174"/>
    </location>
</feature>
<dbReference type="Gene3D" id="3.30.2350.10">
    <property type="entry name" value="Pseudouridine synthase"/>
    <property type="match status" value="1"/>
</dbReference>
<dbReference type="EMBL" id="CP009043">
    <property type="protein sequence ID" value="AII14612.1"/>
    <property type="molecule type" value="Genomic_DNA"/>
</dbReference>
<organism evidence="7 8">
    <name type="scientific">Campylobacter iguaniorum</name>
    <dbReference type="NCBI Taxonomy" id="1244531"/>
    <lineage>
        <taxon>Bacteria</taxon>
        <taxon>Pseudomonadati</taxon>
        <taxon>Campylobacterota</taxon>
        <taxon>Epsilonproteobacteria</taxon>
        <taxon>Campylobacterales</taxon>
        <taxon>Campylobacteraceae</taxon>
        <taxon>Campylobacter</taxon>
    </lineage>
</organism>
<accession>A0A076FAV0</accession>
<dbReference type="Pfam" id="PF01509">
    <property type="entry name" value="TruB_N"/>
    <property type="match status" value="1"/>
</dbReference>
<dbReference type="Proteomes" id="UP000028486">
    <property type="component" value="Chromosome"/>
</dbReference>
<dbReference type="AlphaFoldDB" id="A0A076FAV0"/>
<dbReference type="eggNOG" id="COG0130">
    <property type="taxonomic scope" value="Bacteria"/>
</dbReference>
<proteinExistence type="inferred from homology"/>
<keyword evidence="4 5" id="KW-0413">Isomerase</keyword>
<evidence type="ECO:0000313" key="7">
    <source>
        <dbReference type="EMBL" id="AII14612.1"/>
    </source>
</evidence>
<evidence type="ECO:0000256" key="4">
    <source>
        <dbReference type="ARBA" id="ARBA00023235"/>
    </source>
</evidence>
<dbReference type="PANTHER" id="PTHR13767:SF2">
    <property type="entry name" value="PSEUDOURIDYLATE SYNTHASE TRUB1"/>
    <property type="match status" value="1"/>
</dbReference>
<keyword evidence="8" id="KW-1185">Reference proteome</keyword>
<dbReference type="GO" id="GO:0031119">
    <property type="term" value="P:tRNA pseudouridine synthesis"/>
    <property type="evidence" value="ECO:0007669"/>
    <property type="project" value="UniProtKB-UniRule"/>
</dbReference>
<protein>
    <recommendedName>
        <fullName evidence="5">tRNA pseudouridine synthase B</fullName>
        <ecNumber evidence="5">5.4.99.25</ecNumber>
    </recommendedName>
    <alternativeName>
        <fullName evidence="5">tRNA pseudouridine(55) synthase</fullName>
        <shortName evidence="5">Psi55 synthase</shortName>
    </alternativeName>
    <alternativeName>
        <fullName evidence="5">tRNA pseudouridylate synthase</fullName>
    </alternativeName>
    <alternativeName>
        <fullName evidence="5">tRNA-uridine isomerase</fullName>
    </alternativeName>
</protein>
<dbReference type="STRING" id="1244531.CIG2463D_0768"/>
<dbReference type="InterPro" id="IPR002501">
    <property type="entry name" value="PsdUridine_synth_N"/>
</dbReference>
<gene>
    <name evidence="5 7" type="primary">truB</name>
    <name evidence="7" type="ORF">CIG1485E_0767</name>
</gene>
<evidence type="ECO:0000256" key="3">
    <source>
        <dbReference type="ARBA" id="ARBA00022694"/>
    </source>
</evidence>
<evidence type="ECO:0000313" key="8">
    <source>
        <dbReference type="Proteomes" id="UP000028486"/>
    </source>
</evidence>
<sequence length="277" mass="31378">MKNEINRIFVAKKPAMMSSNHFLGRLKRKYNVKKAGFSGTLDPFASGVLVIAFGNYTRLFNYLCKAPKTYQATLWLGASSPSLDNENISQVEILKPFVNESIEIARSSLLGEISYTPPKFSAKKIDGVRAYTLARAGSEFEMKQSTMQIYDAKILNYSHPFLSFEITVSEGSYIRSWANLFAKKLGVNGTLSALCRMKEGKFVYEDEKALNPLEYLNLEQNEYFGSKENIKDGKKLAIADFKIQKDGKYLLVFDEFFSIVELKDEAVTYCLNKVELC</sequence>
<evidence type="ECO:0000259" key="6">
    <source>
        <dbReference type="Pfam" id="PF01509"/>
    </source>
</evidence>
<dbReference type="SUPFAM" id="SSF55120">
    <property type="entry name" value="Pseudouridine synthase"/>
    <property type="match status" value="1"/>
</dbReference>